<name>A0A4Y3M7S7_9PROT</name>
<accession>A0A4Y3M7S7</accession>
<sequence length="65" mass="7278">MACKNTHTARNASPFPEIVIPECVSYGLSRIVERSPDCDRLRRTCRSSATVFWHPVPNNAECEAS</sequence>
<dbReference type="Proteomes" id="UP000320772">
    <property type="component" value="Unassembled WGS sequence"/>
</dbReference>
<proteinExistence type="predicted"/>
<dbReference type="EMBL" id="BJLY01000004">
    <property type="protein sequence ID" value="GEB04517.1"/>
    <property type="molecule type" value="Genomic_DNA"/>
</dbReference>
<reference evidence="1 2" key="1">
    <citation type="submission" date="2019-06" db="EMBL/GenBank/DDBJ databases">
        <title>Whole genome shotgun sequence of Gluconobacter roseus NBRC 3990.</title>
        <authorList>
            <person name="Hosoyama A."/>
            <person name="Uohara A."/>
            <person name="Ohji S."/>
            <person name="Ichikawa N."/>
        </authorList>
    </citation>
    <scope>NUCLEOTIDE SEQUENCE [LARGE SCALE GENOMIC DNA]</scope>
    <source>
        <strain evidence="1 2">NBRC 3990</strain>
    </source>
</reference>
<protein>
    <submittedName>
        <fullName evidence="1">Uncharacterized protein</fullName>
    </submittedName>
</protein>
<evidence type="ECO:0000313" key="1">
    <source>
        <dbReference type="EMBL" id="GEB04517.1"/>
    </source>
</evidence>
<dbReference type="AlphaFoldDB" id="A0A4Y3M7S7"/>
<organism evidence="1 2">
    <name type="scientific">Gluconobacter roseus NBRC 3990</name>
    <dbReference type="NCBI Taxonomy" id="1307950"/>
    <lineage>
        <taxon>Bacteria</taxon>
        <taxon>Pseudomonadati</taxon>
        <taxon>Pseudomonadota</taxon>
        <taxon>Alphaproteobacteria</taxon>
        <taxon>Acetobacterales</taxon>
        <taxon>Acetobacteraceae</taxon>
        <taxon>Gluconobacter</taxon>
    </lineage>
</organism>
<comment type="caution">
    <text evidence="1">The sequence shown here is derived from an EMBL/GenBank/DDBJ whole genome shotgun (WGS) entry which is preliminary data.</text>
</comment>
<evidence type="ECO:0000313" key="2">
    <source>
        <dbReference type="Proteomes" id="UP000320772"/>
    </source>
</evidence>
<keyword evidence="2" id="KW-1185">Reference proteome</keyword>
<gene>
    <name evidence="1" type="ORF">GRO01_20930</name>
</gene>